<dbReference type="EC" id="2.4.-.-" evidence="5"/>
<dbReference type="Gene3D" id="3.90.550.10">
    <property type="entry name" value="Spore Coat Polysaccharide Biosynthesis Protein SpsA, Chain A"/>
    <property type="match status" value="1"/>
</dbReference>
<sequence length="332" mass="35418">MNGLSPQGADREVRVAVCMTTFRRPEGAARALRALAGQVFPRSGGAAISAIVVDNDASGSAGPAVEAERAGFPWPLRYAVETRRGVASARNRCLDLVPEEADYVAFLDDDERPVPEWLDELVATARALDAEIVQGPVLSELEAGTPDWFAQGRFLELGPFPEGQTLQWGYSGNVLIATVVLRRLGLRFDGRFDRSGGEDQHFFIRALRAGVAIHTAPRAIAWESVPASRTNLAYLLRRRFRVGATLALVSRIERDGPAALALRAGKGVARTGLGLAHAAIAWPFGRRRLAEALSGAAFGAGMLAGLVGYDSREYDTIHGATAPAVAPPPEAS</sequence>
<comment type="similarity">
    <text evidence="1">Belongs to the glycosyltransferase 2 family.</text>
</comment>
<keyword evidence="3 5" id="KW-0808">Transferase</keyword>
<dbReference type="InterPro" id="IPR029044">
    <property type="entry name" value="Nucleotide-diphossugar_trans"/>
</dbReference>
<dbReference type="SUPFAM" id="SSF53448">
    <property type="entry name" value="Nucleotide-diphospho-sugar transferases"/>
    <property type="match status" value="1"/>
</dbReference>
<reference evidence="5 6" key="1">
    <citation type="submission" date="2022-07" db="EMBL/GenBank/DDBJ databases">
        <authorList>
            <person name="Li W.-J."/>
            <person name="Deng Q.-Q."/>
        </authorList>
    </citation>
    <scope>NUCLEOTIDE SEQUENCE [LARGE SCALE GENOMIC DNA]</scope>
    <source>
        <strain evidence="5 6">SYSU M60028</strain>
    </source>
</reference>
<evidence type="ECO:0000256" key="1">
    <source>
        <dbReference type="ARBA" id="ARBA00006739"/>
    </source>
</evidence>
<protein>
    <submittedName>
        <fullName evidence="5">Glycosyltransferase</fullName>
        <ecNumber evidence="5">2.4.-.-</ecNumber>
    </submittedName>
</protein>
<dbReference type="EMBL" id="JANCLU010000014">
    <property type="protein sequence ID" value="MCP8939776.1"/>
    <property type="molecule type" value="Genomic_DNA"/>
</dbReference>
<evidence type="ECO:0000313" key="5">
    <source>
        <dbReference type="EMBL" id="MCP8939776.1"/>
    </source>
</evidence>
<dbReference type="PANTHER" id="PTHR43179:SF12">
    <property type="entry name" value="GALACTOFURANOSYLTRANSFERASE GLFT2"/>
    <property type="match status" value="1"/>
</dbReference>
<dbReference type="PANTHER" id="PTHR43179">
    <property type="entry name" value="RHAMNOSYLTRANSFERASE WBBL"/>
    <property type="match status" value="1"/>
</dbReference>
<proteinExistence type="inferred from homology"/>
<gene>
    <name evidence="5" type="ORF">NK718_14705</name>
</gene>
<name>A0ABT1LF82_9HYPH</name>
<dbReference type="RefSeq" id="WP_254743713.1">
    <property type="nucleotide sequence ID" value="NZ_JANCLU010000014.1"/>
</dbReference>
<organism evidence="5 6">
    <name type="scientific">Alsobacter ponti</name>
    <dbReference type="NCBI Taxonomy" id="2962936"/>
    <lineage>
        <taxon>Bacteria</taxon>
        <taxon>Pseudomonadati</taxon>
        <taxon>Pseudomonadota</taxon>
        <taxon>Alphaproteobacteria</taxon>
        <taxon>Hyphomicrobiales</taxon>
        <taxon>Alsobacteraceae</taxon>
        <taxon>Alsobacter</taxon>
    </lineage>
</organism>
<evidence type="ECO:0000259" key="4">
    <source>
        <dbReference type="Pfam" id="PF00535"/>
    </source>
</evidence>
<evidence type="ECO:0000313" key="6">
    <source>
        <dbReference type="Proteomes" id="UP001205890"/>
    </source>
</evidence>
<feature type="domain" description="Glycosyltransferase 2-like" evidence="4">
    <location>
        <begin position="17"/>
        <end position="162"/>
    </location>
</feature>
<comment type="caution">
    <text evidence="5">The sequence shown here is derived from an EMBL/GenBank/DDBJ whole genome shotgun (WGS) entry which is preliminary data.</text>
</comment>
<dbReference type="Proteomes" id="UP001205890">
    <property type="component" value="Unassembled WGS sequence"/>
</dbReference>
<accession>A0ABT1LF82</accession>
<evidence type="ECO:0000256" key="3">
    <source>
        <dbReference type="ARBA" id="ARBA00022679"/>
    </source>
</evidence>
<dbReference type="GO" id="GO:0016757">
    <property type="term" value="F:glycosyltransferase activity"/>
    <property type="evidence" value="ECO:0007669"/>
    <property type="project" value="UniProtKB-KW"/>
</dbReference>
<evidence type="ECO:0000256" key="2">
    <source>
        <dbReference type="ARBA" id="ARBA00022676"/>
    </source>
</evidence>
<dbReference type="InterPro" id="IPR001173">
    <property type="entry name" value="Glyco_trans_2-like"/>
</dbReference>
<dbReference type="Pfam" id="PF00535">
    <property type="entry name" value="Glycos_transf_2"/>
    <property type="match status" value="1"/>
</dbReference>
<keyword evidence="6" id="KW-1185">Reference proteome</keyword>
<keyword evidence="2 5" id="KW-0328">Glycosyltransferase</keyword>